<evidence type="ECO:0008006" key="3">
    <source>
        <dbReference type="Google" id="ProtNLM"/>
    </source>
</evidence>
<dbReference type="EMBL" id="FNAI01000015">
    <property type="protein sequence ID" value="SDF26952.1"/>
    <property type="molecule type" value="Genomic_DNA"/>
</dbReference>
<sequence>MEIQITQHQLKLMLQQAAALGAKAALIQTGKIKPYLTKAEAFRLYGRNNIEHWINEGLITARKDGDLSASWRLDCMQVEAIIRSKEILQCL</sequence>
<gene>
    <name evidence="1" type="ORF">SAMN05216464_11573</name>
</gene>
<dbReference type="RefSeq" id="WP_091154176.1">
    <property type="nucleotide sequence ID" value="NZ_FNAI01000015.1"/>
</dbReference>
<name>A0A1G7JPS7_9SPHI</name>
<accession>A0A1G7JPS7</accession>
<dbReference type="AlphaFoldDB" id="A0A1G7JPS7"/>
<evidence type="ECO:0000313" key="2">
    <source>
        <dbReference type="Proteomes" id="UP000199072"/>
    </source>
</evidence>
<organism evidence="1 2">
    <name type="scientific">Mucilaginibacter pineti</name>
    <dbReference type="NCBI Taxonomy" id="1391627"/>
    <lineage>
        <taxon>Bacteria</taxon>
        <taxon>Pseudomonadati</taxon>
        <taxon>Bacteroidota</taxon>
        <taxon>Sphingobacteriia</taxon>
        <taxon>Sphingobacteriales</taxon>
        <taxon>Sphingobacteriaceae</taxon>
        <taxon>Mucilaginibacter</taxon>
    </lineage>
</organism>
<keyword evidence="2" id="KW-1185">Reference proteome</keyword>
<proteinExistence type="predicted"/>
<dbReference type="Proteomes" id="UP000199072">
    <property type="component" value="Unassembled WGS sequence"/>
</dbReference>
<dbReference type="OrthoDB" id="1082219at2"/>
<evidence type="ECO:0000313" key="1">
    <source>
        <dbReference type="EMBL" id="SDF26952.1"/>
    </source>
</evidence>
<reference evidence="1 2" key="1">
    <citation type="submission" date="2016-10" db="EMBL/GenBank/DDBJ databases">
        <authorList>
            <person name="de Groot N.N."/>
        </authorList>
    </citation>
    <scope>NUCLEOTIDE SEQUENCE [LARGE SCALE GENOMIC DNA]</scope>
    <source>
        <strain evidence="1 2">47C3B</strain>
    </source>
</reference>
<protein>
    <recommendedName>
        <fullName evidence="3">Helix-turn-helix domain-containing protein</fullName>
    </recommendedName>
</protein>
<dbReference type="STRING" id="1391627.SAMN05216464_11573"/>